<proteinExistence type="predicted"/>
<name>A0AAE0J404_9PEZI</name>
<protein>
    <recommendedName>
        <fullName evidence="4">Secreted protein</fullName>
    </recommendedName>
</protein>
<evidence type="ECO:0000313" key="2">
    <source>
        <dbReference type="EMBL" id="KAK3336523.1"/>
    </source>
</evidence>
<evidence type="ECO:0000256" key="1">
    <source>
        <dbReference type="SAM" id="SignalP"/>
    </source>
</evidence>
<dbReference type="EMBL" id="JAUEPO010000001">
    <property type="protein sequence ID" value="KAK3336523.1"/>
    <property type="molecule type" value="Genomic_DNA"/>
</dbReference>
<accession>A0AAE0J404</accession>
<comment type="caution">
    <text evidence="2">The sequence shown here is derived from an EMBL/GenBank/DDBJ whole genome shotgun (WGS) entry which is preliminary data.</text>
</comment>
<keyword evidence="1" id="KW-0732">Signal</keyword>
<evidence type="ECO:0008006" key="4">
    <source>
        <dbReference type="Google" id="ProtNLM"/>
    </source>
</evidence>
<keyword evidence="3" id="KW-1185">Reference proteome</keyword>
<sequence length="74" mass="8254">MLLGQLAGLIFPCLSAQCQGPEVFSSVAALFQPSCCDRMYPCALLRRPISRTNVSNPIKVANMRARRKHQRTPH</sequence>
<feature type="chain" id="PRO_5042135663" description="Secreted protein" evidence="1">
    <location>
        <begin position="19"/>
        <end position="74"/>
    </location>
</feature>
<evidence type="ECO:0000313" key="3">
    <source>
        <dbReference type="Proteomes" id="UP001286456"/>
    </source>
</evidence>
<reference evidence="2" key="2">
    <citation type="submission" date="2023-06" db="EMBL/GenBank/DDBJ databases">
        <authorList>
            <consortium name="Lawrence Berkeley National Laboratory"/>
            <person name="Haridas S."/>
            <person name="Hensen N."/>
            <person name="Bonometti L."/>
            <person name="Westerberg I."/>
            <person name="Brannstrom I.O."/>
            <person name="Guillou S."/>
            <person name="Cros-Aarteil S."/>
            <person name="Calhoun S."/>
            <person name="Kuo A."/>
            <person name="Mondo S."/>
            <person name="Pangilinan J."/>
            <person name="Riley R."/>
            <person name="Labutti K."/>
            <person name="Andreopoulos B."/>
            <person name="Lipzen A."/>
            <person name="Chen C."/>
            <person name="Yanf M."/>
            <person name="Daum C."/>
            <person name="Ng V."/>
            <person name="Clum A."/>
            <person name="Steindorff A."/>
            <person name="Ohm R."/>
            <person name="Martin F."/>
            <person name="Silar P."/>
            <person name="Natvig D."/>
            <person name="Lalanne C."/>
            <person name="Gautier V."/>
            <person name="Ament-Velasquez S.L."/>
            <person name="Kruys A."/>
            <person name="Hutchinson M.I."/>
            <person name="Powell A.J."/>
            <person name="Barry K."/>
            <person name="Miller A.N."/>
            <person name="Grigoriev I.V."/>
            <person name="Debuchy R."/>
            <person name="Gladieux P."/>
            <person name="Thoren M.H."/>
            <person name="Johannesson H."/>
        </authorList>
    </citation>
    <scope>NUCLEOTIDE SEQUENCE</scope>
    <source>
        <strain evidence="2">SMH4131-1</strain>
    </source>
</reference>
<gene>
    <name evidence="2" type="ORF">B0T19DRAFT_409727</name>
</gene>
<dbReference type="AlphaFoldDB" id="A0AAE0J404"/>
<organism evidence="2 3">
    <name type="scientific">Cercophora scortea</name>
    <dbReference type="NCBI Taxonomy" id="314031"/>
    <lineage>
        <taxon>Eukaryota</taxon>
        <taxon>Fungi</taxon>
        <taxon>Dikarya</taxon>
        <taxon>Ascomycota</taxon>
        <taxon>Pezizomycotina</taxon>
        <taxon>Sordariomycetes</taxon>
        <taxon>Sordariomycetidae</taxon>
        <taxon>Sordariales</taxon>
        <taxon>Lasiosphaeriaceae</taxon>
        <taxon>Cercophora</taxon>
    </lineage>
</organism>
<feature type="signal peptide" evidence="1">
    <location>
        <begin position="1"/>
        <end position="18"/>
    </location>
</feature>
<reference evidence="2" key="1">
    <citation type="journal article" date="2023" name="Mol. Phylogenet. Evol.">
        <title>Genome-scale phylogeny and comparative genomics of the fungal order Sordariales.</title>
        <authorList>
            <person name="Hensen N."/>
            <person name="Bonometti L."/>
            <person name="Westerberg I."/>
            <person name="Brannstrom I.O."/>
            <person name="Guillou S."/>
            <person name="Cros-Aarteil S."/>
            <person name="Calhoun S."/>
            <person name="Haridas S."/>
            <person name="Kuo A."/>
            <person name="Mondo S."/>
            <person name="Pangilinan J."/>
            <person name="Riley R."/>
            <person name="LaButti K."/>
            <person name="Andreopoulos B."/>
            <person name="Lipzen A."/>
            <person name="Chen C."/>
            <person name="Yan M."/>
            <person name="Daum C."/>
            <person name="Ng V."/>
            <person name="Clum A."/>
            <person name="Steindorff A."/>
            <person name="Ohm R.A."/>
            <person name="Martin F."/>
            <person name="Silar P."/>
            <person name="Natvig D.O."/>
            <person name="Lalanne C."/>
            <person name="Gautier V."/>
            <person name="Ament-Velasquez S.L."/>
            <person name="Kruys A."/>
            <person name="Hutchinson M.I."/>
            <person name="Powell A.J."/>
            <person name="Barry K."/>
            <person name="Miller A.N."/>
            <person name="Grigoriev I.V."/>
            <person name="Debuchy R."/>
            <person name="Gladieux P."/>
            <person name="Hiltunen Thoren M."/>
            <person name="Johannesson H."/>
        </authorList>
    </citation>
    <scope>NUCLEOTIDE SEQUENCE</scope>
    <source>
        <strain evidence="2">SMH4131-1</strain>
    </source>
</reference>
<dbReference type="Proteomes" id="UP001286456">
    <property type="component" value="Unassembled WGS sequence"/>
</dbReference>